<dbReference type="VEuPathDB" id="CryptoDB:Cvel_8234"/>
<dbReference type="SMART" id="SM00032">
    <property type="entry name" value="CCP"/>
    <property type="match status" value="9"/>
</dbReference>
<dbReference type="PROSITE" id="PS50923">
    <property type="entry name" value="SUSHI"/>
    <property type="match status" value="2"/>
</dbReference>
<dbReference type="Gene3D" id="4.10.470.20">
    <property type="match status" value="1"/>
</dbReference>
<feature type="compositionally biased region" description="Basic and acidic residues" evidence="5">
    <location>
        <begin position="3005"/>
        <end position="3065"/>
    </location>
</feature>
<feature type="transmembrane region" description="Helical" evidence="6">
    <location>
        <begin position="2824"/>
        <end position="2846"/>
    </location>
</feature>
<feature type="region of interest" description="Disordered" evidence="5">
    <location>
        <begin position="2864"/>
        <end position="2899"/>
    </location>
</feature>
<keyword evidence="6" id="KW-0812">Transmembrane</keyword>
<dbReference type="PhylomeDB" id="A0A0G4HS72"/>
<feature type="compositionally biased region" description="Polar residues" evidence="5">
    <location>
        <begin position="2913"/>
        <end position="2951"/>
    </location>
</feature>
<feature type="chain" id="PRO_5005191910" description="Sushi domain-containing protein" evidence="7">
    <location>
        <begin position="22"/>
        <end position="3097"/>
    </location>
</feature>
<dbReference type="InterPro" id="IPR000800">
    <property type="entry name" value="Notch_dom"/>
</dbReference>
<sequence length="3097" mass="333483">MVRSAVILFSGLATLIGSAAGEPTCMAEFASVKMLPEAGALLSCKADDECSLGRTCVRGRCEGFHGDQQIDCLPGEICKQTLSGHFEEGHTYAVQVVPGGMGCDFASQKGSFMSQRAPCVVTGEGTCALELGTQSQKGLFELCACPASNTGGDGIPCTELDEFPLRVGTLRVRGFGGVASSDRGSLPVSVECTTGKICIVKERQVPAVASDETFRVRVTTGDKQCDAATASESQSVMARVFGRSVGDSLQCSAPTGTGCGVHLGVPSSPGAVRLCGCVGPDCDESEDAYDFSTELGVVTVVGKEVEVGTRGMGEEFLSYSRRLQETNETTTTTTTASLINDLRCDFDSQCIAGYGLCRDGFCIGFAPDENDANIIPCVDGYLCNVAPEWLPAVGINQNFRTRTINPAGTCGDDAALPVRSSLFPVNEVYCDMQRSRLDVDDNPGCYVSYGVGYRKSRANKIEGVRLCGCPDADVGGDGIVCNEDSDFYVPLGILALQECITNDHCMQNLFAYCIGNSCGGFGVTALTGGMKFYQCVALQSCDITADAAQFVTETFKIVPVENQFSCGGEAALDPNYFDEVSQPCVLDIDGDDKCDVNLGVRAVTGQQRLCGCSGQDLGGDGIPCNQLEDFDGEIGQLTIGECVMNSDCADNGPGLYCFGGVCQADTFPPYVEFFSPGNGSYAVPPVHSITFEWNENVDISDPRKRIMVESLTNPEQSWVITVGRPDRFQLVELFGFQLTLRPDLSLRDGLPEGVYRVYYESRLVRDTAGNENTGRTDYYFSVSKNAGCPFLYLTGFFPGEDASTGPNPNGLFVPIEPVSGKAAWKGASPNNKGLFIYWKPEEGSVQANWLLDTNTEPSQFLGYADLQVIRNTREKQRPPSGYWKKWVGSGWLEQPVNFQCRDQPDNTPPTLVDINPGIGSVDFPVNGTIELTFNEPVFYGHGGAIRLHGRYSGQELEIWPDVYEDMREKYFFADGTNVVKIRPPLALFYGDEYEISVDIGAIVDSAYNPWGPVSKGTLKFRAYGVPCLEYPLPDPSTYSVSGTGRFHGAQREHRCASGLSPPSSQEEPWVIECENGGWQNLELQCLRDCPPFLDLGSMYKVDNPGSFHDAVLTLECANNHSPLQGSSPQTIRCKDGLWDIVNLRCGPDCGPFPSLGDEYALSGSGIGPGSSRTVRCARGSMRVKGSEPETVMCEDGRWDLPVLECRKLCQDYPSGGINNAVIEGEGLQHGDTRTLTCRADFVNTKGEDSVTSTCESGQWTPVDFECVPACPDYNPGPGYVIGGEETGKRDGSQRTIRCKEDAERTAGPIRDEVVCLRGAWSLKAIECMAACSHPSEGDRLGAAYDLVAATLTDPRMLHGAVGQLICTEEALYVTGDQPELVICEDGAWVPVGVQTGGGNKPRPDLVCKAPCGPPELDEAFAVVNVAESTGHGSALTAVCSDGFTPADGSVQQQMLICDDGTYIPEPANFRCNAGCSEADLEWLFNPEAYELDPSLGSVESQPDGSQRTVTCREGTFNFPDLPRTEITVCRDGFWTRTNVLCQFPQCDDGFQNGQETGVDCGGECGPCPTCTDGLQNGEELGVDCGGGCPNECAPTCDDGILNGQESTVDCGGVCGTADCPSCADREQNGDEEGVDCGGQCRGCRSCPIYEVDKLPPEMMAWPTDARQISHGAKRTIMCGPRHFGFTTTEQGQKISLPSQTIMCNDGAWDQLRLECEQASCRDKQKNGDEEDIDCGGSCDQPCNTCEDGVWNGDETNIDCGGSCPSPCPPARCNLVPIKLLEMHPAYTVTSLTSASLIDPRKIGTRYTVECAPGASLVSGPPVLEVECQNGRFTPDLSGIKCSSPGDASLKPGSTRTELFGQSAEDASCSLQTEDPSNSCCAFRGELRGLMESGCANQIFSEDQGQVQQFCSETAGSCVSRMRDLVNKYVGRTGTACDDVVHGRRALESFCNFKDGKFCFAEFGSLASTMTIQAVAGMSAGQLQNVCGFDSCFRSNLAYFDAVSKMNAALPLSAVRRPARGTRRRMQEEFGLDEEVIDFFFLEVPLDIEFFIFDEEPMTLDGDLLFLDLVNFDIEGEGEKMEGSGWNEKMTPLDLSDPQSASPFPFRRDDTLPPLDDFGKDLLKMFDSITKVPPMNAPKEVVEIERRRRRRRLQDVSAGNLGLFRSGPEAYGRLTRPVFETMCSKSPESQNYCASTVFDVVRGNPPLHSSADACADECLPHVSRDLGQLLISQGTAHGLTTGHMLMAFGRFFCQDDGNGQCGPEFFPDMSDALPRPRALVPASEDLIDCPAACKSEFVGDGECDDVCYVEGCHWDMGDCTMERAYPLVAAEVAGALGRTKRREVFYDDRDTCSVFHPDFQCMRGDLKTKCHTRVSALVNEQKCCAAAAYEIERVRIQFEMEMAALRQQKGTREDPETFRWRADRSLFQIENDCDLVIDRSCGGGGGRKVVKVAGRIANLNFKRLEPNTDLLNNRLIRAFRERMAATAAVPLADVTAVTASEGSLILEATIDPGSSAAQYVSDRLLQKRASGELLEVFVDSVNEADGLGSSGYKFDSNMPLSVADSSLSVRTVDVTGKAAGSPQTPDLAPIGALGVDDPEFIADSAPCGSQLGLYVPLGFSEGQVYSYTVPSSDSATGATVSVSCGPGYSVAAGSDPQTLTCNQNGIWVPPPGQANIKCVSRCSEPDFGGSLVIAAGGVSEGDVRTATCAEGLQSDQAGPVTFQCINGQWQTPALTCTGSVEETSEVHCNKDDLRNKLDERYVMSDDDSKNSDIRHSISCAAPFSSLNRATNALSECTDGQWSEGFKNELACILLPVAPGLTAGEIAGIVIGSVVGVILIGLLVWWWLVGWSCAAVWSWCGSCCRGGSGTPRASKARDAKGGKEGPEPSTPSLIDEHDNRGEPTMYRTWATRTGYTGSATGSEQTGTVTDSQYTGTVTDSQYTGTHTDSQYTDSRYTGSQTGTYTSGTGTYTGTDYSRDSRATGRSSRTGRSERTGDTFTSSAIDRAVYEVEREDGLVEDRRRSSRRSSRERGGGSRRSSRDRGGSRSDHRGSGGRRSSRERDRDTEATSPVGTQTIVTDTNFTSVSQRPINPQWDGRE</sequence>
<name>A0A0G4HS72_9ALVE</name>
<evidence type="ECO:0000256" key="6">
    <source>
        <dbReference type="SAM" id="Phobius"/>
    </source>
</evidence>
<feature type="compositionally biased region" description="Low complexity" evidence="5">
    <location>
        <begin position="2952"/>
        <end position="2973"/>
    </location>
</feature>
<dbReference type="InterPro" id="IPR000436">
    <property type="entry name" value="Sushi_SCR_CCP_dom"/>
</dbReference>
<evidence type="ECO:0000256" key="4">
    <source>
        <dbReference type="ARBA" id="ARBA00023180"/>
    </source>
</evidence>
<dbReference type="InterPro" id="IPR035976">
    <property type="entry name" value="Sushi/SCR/CCP_sf"/>
</dbReference>
<dbReference type="EMBL" id="CDMZ01003673">
    <property type="protein sequence ID" value="CEM47209.1"/>
    <property type="molecule type" value="Genomic_DNA"/>
</dbReference>
<keyword evidence="1 7" id="KW-0732">Signal</keyword>
<feature type="domain" description="Sushi" evidence="8">
    <location>
        <begin position="2679"/>
        <end position="2737"/>
    </location>
</feature>
<accession>A0A0G4HS72</accession>
<evidence type="ECO:0000256" key="3">
    <source>
        <dbReference type="ARBA" id="ARBA00023157"/>
    </source>
</evidence>
<organism evidence="9">
    <name type="scientific">Chromera velia CCMP2878</name>
    <dbReference type="NCBI Taxonomy" id="1169474"/>
    <lineage>
        <taxon>Eukaryota</taxon>
        <taxon>Sar</taxon>
        <taxon>Alveolata</taxon>
        <taxon>Colpodellida</taxon>
        <taxon>Chromeraceae</taxon>
        <taxon>Chromera</taxon>
    </lineage>
</organism>
<evidence type="ECO:0000256" key="2">
    <source>
        <dbReference type="ARBA" id="ARBA00022737"/>
    </source>
</evidence>
<evidence type="ECO:0000313" key="9">
    <source>
        <dbReference type="EMBL" id="CEM47209.1"/>
    </source>
</evidence>
<keyword evidence="4" id="KW-0325">Glycoprotein</keyword>
<protein>
    <recommendedName>
        <fullName evidence="8">Sushi domain-containing protein</fullName>
    </recommendedName>
</protein>
<dbReference type="SUPFAM" id="SSF57535">
    <property type="entry name" value="Complement control module/SCR domain"/>
    <property type="match status" value="1"/>
</dbReference>
<feature type="compositionally biased region" description="Basic and acidic residues" evidence="5">
    <location>
        <begin position="2873"/>
        <end position="2884"/>
    </location>
</feature>
<keyword evidence="6" id="KW-0472">Membrane</keyword>
<feature type="domain" description="Sushi" evidence="8">
    <location>
        <begin position="1147"/>
        <end position="1207"/>
    </location>
</feature>
<dbReference type="InterPro" id="IPR032812">
    <property type="entry name" value="SbsA_Ig"/>
</dbReference>
<dbReference type="Pfam" id="PF13205">
    <property type="entry name" value="Big_5"/>
    <property type="match status" value="1"/>
</dbReference>
<evidence type="ECO:0000256" key="1">
    <source>
        <dbReference type="ARBA" id="ARBA00022729"/>
    </source>
</evidence>
<feature type="signal peptide" evidence="7">
    <location>
        <begin position="1"/>
        <end position="21"/>
    </location>
</feature>
<dbReference type="Pfam" id="PF00066">
    <property type="entry name" value="Notch"/>
    <property type="match status" value="1"/>
</dbReference>
<evidence type="ECO:0000256" key="7">
    <source>
        <dbReference type="SAM" id="SignalP"/>
    </source>
</evidence>
<keyword evidence="2" id="KW-0677">Repeat</keyword>
<dbReference type="Gene3D" id="2.10.70.10">
    <property type="entry name" value="Complement Module, domain 1"/>
    <property type="match status" value="1"/>
</dbReference>
<gene>
    <name evidence="9" type="ORF">Cvel_8234</name>
</gene>
<feature type="compositionally biased region" description="Polar residues" evidence="5">
    <location>
        <begin position="3066"/>
        <end position="3089"/>
    </location>
</feature>
<keyword evidence="3" id="KW-1015">Disulfide bond</keyword>
<evidence type="ECO:0000259" key="8">
    <source>
        <dbReference type="PROSITE" id="PS50923"/>
    </source>
</evidence>
<reference evidence="9" key="1">
    <citation type="submission" date="2014-11" db="EMBL/GenBank/DDBJ databases">
        <authorList>
            <person name="Otto D Thomas"/>
            <person name="Naeem Raeece"/>
        </authorList>
    </citation>
    <scope>NUCLEOTIDE SEQUENCE</scope>
</reference>
<feature type="region of interest" description="Disordered" evidence="5">
    <location>
        <begin position="2913"/>
        <end position="3097"/>
    </location>
</feature>
<evidence type="ECO:0000256" key="5">
    <source>
        <dbReference type="SAM" id="MobiDB-lite"/>
    </source>
</evidence>
<proteinExistence type="predicted"/>
<keyword evidence="6" id="KW-1133">Transmembrane helix</keyword>